<dbReference type="InterPro" id="IPR009045">
    <property type="entry name" value="Zn_M74/Hedgehog-like"/>
</dbReference>
<accession>A0ABV7G793</accession>
<gene>
    <name evidence="12" type="ORF">ACFOD4_21955</name>
</gene>
<evidence type="ECO:0000256" key="6">
    <source>
        <dbReference type="ARBA" id="ARBA00022801"/>
    </source>
</evidence>
<keyword evidence="6" id="KW-0378">Hydrolase</keyword>
<dbReference type="Pfam" id="PF05951">
    <property type="entry name" value="Peptidase_M15_2"/>
    <property type="match status" value="1"/>
</dbReference>
<evidence type="ECO:0000313" key="13">
    <source>
        <dbReference type="Proteomes" id="UP001595593"/>
    </source>
</evidence>
<dbReference type="RefSeq" id="WP_379599850.1">
    <property type="nucleotide sequence ID" value="NZ_JBHRTN010000029.1"/>
</dbReference>
<dbReference type="Gene3D" id="3.30.1380.10">
    <property type="match status" value="1"/>
</dbReference>
<evidence type="ECO:0000256" key="2">
    <source>
        <dbReference type="ARBA" id="ARBA00004776"/>
    </source>
</evidence>
<evidence type="ECO:0000313" key="12">
    <source>
        <dbReference type="EMBL" id="MFC3127738.1"/>
    </source>
</evidence>
<dbReference type="PANTHER" id="PTHR37425:SF1">
    <property type="entry name" value="OUTER MEMBRANE PROTEIN"/>
    <property type="match status" value="1"/>
</dbReference>
<evidence type="ECO:0000256" key="5">
    <source>
        <dbReference type="ARBA" id="ARBA00022729"/>
    </source>
</evidence>
<sequence>MRRRALFLSAATILAAPPGKSLAGRGDPRRLKIRHAANDAVFSGSYHNGREPDAVAMRELSEVLADTRSGTVRAFDPEAIDILWELGQRQRVAEFLVLSGYRTPETNKAVHGAGDSQHLRAAALDLQIASSRFEGFSDAALRLGRGGVGLYPGQGFIHIDSGPVRRWGGAATVTAVRAAPRARSAAEIRLDQMAEAWASTRR</sequence>
<protein>
    <recommendedName>
        <fullName evidence="11">Murein endopeptidase K</fullName>
    </recommendedName>
</protein>
<comment type="caution">
    <text evidence="12">The sequence shown here is derived from an EMBL/GenBank/DDBJ whole genome shotgun (WGS) entry which is preliminary data.</text>
</comment>
<keyword evidence="13" id="KW-1185">Reference proteome</keyword>
<proteinExistence type="inferred from homology"/>
<comment type="pathway">
    <text evidence="2">Cell wall biogenesis; cell wall polysaccharide biosynthesis.</text>
</comment>
<evidence type="ECO:0000256" key="9">
    <source>
        <dbReference type="ARBA" id="ARBA00023316"/>
    </source>
</evidence>
<dbReference type="SUPFAM" id="SSF55166">
    <property type="entry name" value="Hedgehog/DD-peptidase"/>
    <property type="match status" value="1"/>
</dbReference>
<keyword evidence="7" id="KW-0862">Zinc</keyword>
<dbReference type="PANTHER" id="PTHR37425">
    <property type="match status" value="1"/>
</dbReference>
<keyword evidence="9" id="KW-0961">Cell wall biogenesis/degradation</keyword>
<dbReference type="Proteomes" id="UP001595593">
    <property type="component" value="Unassembled WGS sequence"/>
</dbReference>
<evidence type="ECO:0000256" key="8">
    <source>
        <dbReference type="ARBA" id="ARBA00023049"/>
    </source>
</evidence>
<evidence type="ECO:0000256" key="10">
    <source>
        <dbReference type="ARBA" id="ARBA00093448"/>
    </source>
</evidence>
<keyword evidence="4" id="KW-0479">Metal-binding</keyword>
<dbReference type="EMBL" id="JBHRTN010000029">
    <property type="protein sequence ID" value="MFC3127738.1"/>
    <property type="molecule type" value="Genomic_DNA"/>
</dbReference>
<keyword evidence="8" id="KW-0482">Metalloprotease</keyword>
<evidence type="ECO:0000256" key="3">
    <source>
        <dbReference type="ARBA" id="ARBA00022670"/>
    </source>
</evidence>
<name>A0ABV7G793_9PROT</name>
<evidence type="ECO:0000256" key="7">
    <source>
        <dbReference type="ARBA" id="ARBA00022833"/>
    </source>
</evidence>
<comment type="cofactor">
    <cofactor evidence="1">
        <name>Zn(2+)</name>
        <dbReference type="ChEBI" id="CHEBI:29105"/>
    </cofactor>
</comment>
<comment type="similarity">
    <text evidence="10">Belongs to the peptidase M15 family.</text>
</comment>
<evidence type="ECO:0000256" key="11">
    <source>
        <dbReference type="ARBA" id="ARBA00093666"/>
    </source>
</evidence>
<evidence type="ECO:0000256" key="1">
    <source>
        <dbReference type="ARBA" id="ARBA00001947"/>
    </source>
</evidence>
<organism evidence="12 13">
    <name type="scientific">Teichococcus globiformis</name>
    <dbReference type="NCBI Taxonomy" id="2307229"/>
    <lineage>
        <taxon>Bacteria</taxon>
        <taxon>Pseudomonadati</taxon>
        <taxon>Pseudomonadota</taxon>
        <taxon>Alphaproteobacteria</taxon>
        <taxon>Acetobacterales</taxon>
        <taxon>Roseomonadaceae</taxon>
        <taxon>Roseomonas</taxon>
    </lineage>
</organism>
<reference evidence="13" key="1">
    <citation type="journal article" date="2019" name="Int. J. Syst. Evol. Microbiol.">
        <title>The Global Catalogue of Microorganisms (GCM) 10K type strain sequencing project: providing services to taxonomists for standard genome sequencing and annotation.</title>
        <authorList>
            <consortium name="The Broad Institute Genomics Platform"/>
            <consortium name="The Broad Institute Genome Sequencing Center for Infectious Disease"/>
            <person name="Wu L."/>
            <person name="Ma J."/>
        </authorList>
    </citation>
    <scope>NUCLEOTIDE SEQUENCE [LARGE SCALE GENOMIC DNA]</scope>
    <source>
        <strain evidence="13">KCTC 52094</strain>
    </source>
</reference>
<keyword evidence="5" id="KW-0732">Signal</keyword>
<evidence type="ECO:0000256" key="4">
    <source>
        <dbReference type="ARBA" id="ARBA00022723"/>
    </source>
</evidence>
<keyword evidence="3" id="KW-0645">Protease</keyword>
<dbReference type="InterPro" id="IPR010275">
    <property type="entry name" value="MepK"/>
</dbReference>